<proteinExistence type="predicted"/>
<dbReference type="EMBL" id="PUWT01000108">
    <property type="protein sequence ID" value="PQQ22335.1"/>
    <property type="molecule type" value="Genomic_DNA"/>
</dbReference>
<evidence type="ECO:0000313" key="2">
    <source>
        <dbReference type="EMBL" id="PQQ22335.1"/>
    </source>
</evidence>
<keyword evidence="3" id="KW-1185">Reference proteome</keyword>
<comment type="caution">
    <text evidence="2">The sequence shown here is derived from an EMBL/GenBank/DDBJ whole genome shotgun (WGS) entry which is preliminary data.</text>
</comment>
<feature type="non-terminal residue" evidence="2">
    <location>
        <position position="1"/>
    </location>
</feature>
<dbReference type="Proteomes" id="UP000239550">
    <property type="component" value="Unassembled WGS sequence"/>
</dbReference>
<dbReference type="AlphaFoldDB" id="A0A2S8PU71"/>
<name>A0A2S8PU71_9GAMM</name>
<evidence type="ECO:0000256" key="1">
    <source>
        <dbReference type="SAM" id="MobiDB-lite"/>
    </source>
</evidence>
<dbReference type="RefSeq" id="WP_146111117.1">
    <property type="nucleotide sequence ID" value="NZ_CAWNTA010000011.1"/>
</dbReference>
<reference evidence="2 3" key="1">
    <citation type="submission" date="2018-02" db="EMBL/GenBank/DDBJ databases">
        <title>Five New Genomes of Indian Photorhabdus Isolates TSA.</title>
        <authorList>
            <person name="Dubay B."/>
            <person name="Somvanshi V.S."/>
        </authorList>
    </citation>
    <scope>NUCLEOTIDE SEQUENCE [LARGE SCALE GENOMIC DNA]</scope>
    <source>
        <strain evidence="2 3">H1</strain>
    </source>
</reference>
<evidence type="ECO:0000313" key="3">
    <source>
        <dbReference type="Proteomes" id="UP000239550"/>
    </source>
</evidence>
<protein>
    <submittedName>
        <fullName evidence="2">Uncharacterized protein</fullName>
    </submittedName>
</protein>
<accession>A0A2S8PU71</accession>
<feature type="region of interest" description="Disordered" evidence="1">
    <location>
        <begin position="61"/>
        <end position="80"/>
    </location>
</feature>
<sequence>VSESLATEREVTVQYLTSGDLITLLAGPEYRKAFTHNVGEMTRQQREFLKERRLQMTKDNLKARWAGKTLEPTPFKEPEK</sequence>
<gene>
    <name evidence="2" type="ORF">C6H66_24010</name>
</gene>
<organism evidence="2 3">
    <name type="scientific">Photorhabdus hindustanensis</name>
    <dbReference type="NCBI Taxonomy" id="2918802"/>
    <lineage>
        <taxon>Bacteria</taxon>
        <taxon>Pseudomonadati</taxon>
        <taxon>Pseudomonadota</taxon>
        <taxon>Gammaproteobacteria</taxon>
        <taxon>Enterobacterales</taxon>
        <taxon>Morganellaceae</taxon>
        <taxon>Photorhabdus</taxon>
    </lineage>
</organism>